<dbReference type="Proteomes" id="UP000007807">
    <property type="component" value="Chromosome"/>
</dbReference>
<dbReference type="HOGENOM" id="CLU_1891417_0_0_2"/>
<sequence length="134" mass="15384">MPWRQIVQDKKLGESDLTAIIEDYFTGHENKKISLSIDNLKRKLNIGEQDALALFEMVSIFANITKVTGKVPVKTSDKSIEWISYGEAEVMVNKNLAQEFFSRKANDRLPKKILDAKFRGELRKDIREKIRGEG</sequence>
<dbReference type="EMBL" id="CP002565">
    <property type="protein sequence ID" value="AEB68381.1"/>
    <property type="molecule type" value="Genomic_DNA"/>
</dbReference>
<keyword evidence="2" id="KW-1185">Reference proteome</keyword>
<organism evidence="1 2">
    <name type="scientific">Methanothrix soehngenii (strain ATCC 5969 / DSM 3671 / JCM 10134 / NBRC 103675 / OCM 69 / GP-6)</name>
    <name type="common">Methanosaeta concilii</name>
    <dbReference type="NCBI Taxonomy" id="990316"/>
    <lineage>
        <taxon>Archaea</taxon>
        <taxon>Methanobacteriati</taxon>
        <taxon>Methanobacteriota</taxon>
        <taxon>Stenosarchaea group</taxon>
        <taxon>Methanomicrobia</taxon>
        <taxon>Methanotrichales</taxon>
        <taxon>Methanotrichaceae</taxon>
        <taxon>Methanothrix</taxon>
    </lineage>
</organism>
<dbReference type="GeneID" id="10461316"/>
<evidence type="ECO:0000313" key="1">
    <source>
        <dbReference type="EMBL" id="AEB68381.1"/>
    </source>
</evidence>
<gene>
    <name evidence="1" type="ordered locus">MCON_1773</name>
</gene>
<dbReference type="STRING" id="990316.MCON_1773"/>
<accession>F4BVE7</accession>
<dbReference type="RefSeq" id="WP_013719425.1">
    <property type="nucleotide sequence ID" value="NC_015416.1"/>
</dbReference>
<dbReference type="KEGG" id="mcj:MCON_1773"/>
<dbReference type="InParanoid" id="F4BVE7"/>
<reference evidence="1 2" key="1">
    <citation type="journal article" date="2011" name="J. Bacteriol.">
        <title>Complete genome sequence of Methanosaeta concilii, a specialist in aceticlastic methanogenesis.</title>
        <authorList>
            <person name="Barber R.D."/>
            <person name="Zhang L."/>
            <person name="Harnack M."/>
            <person name="Olson M.V."/>
            <person name="Kaul R."/>
            <person name="Ingram-Smith C."/>
            <person name="Smith K.S."/>
        </authorList>
    </citation>
    <scope>NUCLEOTIDE SEQUENCE [LARGE SCALE GENOMIC DNA]</scope>
    <source>
        <strain evidence="2">ATCC 5969 / DSM 3671 / JCM 10134 / NBRC 103675 / OCM 69 / GP-6</strain>
    </source>
</reference>
<dbReference type="AlphaFoldDB" id="F4BVE7"/>
<evidence type="ECO:0000313" key="2">
    <source>
        <dbReference type="Proteomes" id="UP000007807"/>
    </source>
</evidence>
<protein>
    <submittedName>
        <fullName evidence="1">Uncharacterized protein</fullName>
    </submittedName>
</protein>
<proteinExistence type="predicted"/>
<name>F4BVE7_METSG</name>